<evidence type="ECO:0000313" key="2">
    <source>
        <dbReference type="Proteomes" id="UP000663191"/>
    </source>
</evidence>
<keyword evidence="2" id="KW-1185">Reference proteome</keyword>
<dbReference type="GeneID" id="63184757"/>
<gene>
    <name evidence="1" type="primary">tcmP</name>
    <name evidence="1" type="ORF">J0X27_13395</name>
</gene>
<organism evidence="1 2">
    <name type="scientific">Natrinema longum</name>
    <dbReference type="NCBI Taxonomy" id="370324"/>
    <lineage>
        <taxon>Archaea</taxon>
        <taxon>Methanobacteriati</taxon>
        <taxon>Methanobacteriota</taxon>
        <taxon>Stenosarchaea group</taxon>
        <taxon>Halobacteria</taxon>
        <taxon>Halobacteriales</taxon>
        <taxon>Natrialbaceae</taxon>
        <taxon>Natrinema</taxon>
    </lineage>
</organism>
<protein>
    <submittedName>
        <fullName evidence="1">Three-Cys-motif partner protein TcmP</fullName>
    </submittedName>
</protein>
<name>A0A8A2U6H7_9EURY</name>
<dbReference type="EMBL" id="CP071463">
    <property type="protein sequence ID" value="QSW84439.1"/>
    <property type="molecule type" value="Genomic_DNA"/>
</dbReference>
<dbReference type="AlphaFoldDB" id="A0A8A2U6H7"/>
<evidence type="ECO:0000313" key="1">
    <source>
        <dbReference type="EMBL" id="QSW84439.1"/>
    </source>
</evidence>
<dbReference type="InterPro" id="IPR031009">
    <property type="entry name" value="Tcm_partner"/>
</dbReference>
<dbReference type="Proteomes" id="UP000663191">
    <property type="component" value="Chromosome"/>
</dbReference>
<dbReference type="OrthoDB" id="359446at2157"/>
<proteinExistence type="predicted"/>
<dbReference type="NCBIfam" id="TIGR04474">
    <property type="entry name" value="tcm_partner"/>
    <property type="match status" value="1"/>
</dbReference>
<dbReference type="RefSeq" id="WP_207269676.1">
    <property type="nucleotide sequence ID" value="NZ_CP071463.1"/>
</dbReference>
<sequence>MEDPVKADDSDEKWEGYQGHTRAKHELLRYYLGPWLKKLGNGSTKLRIFDCFSGRGDYQSTDSVDPIKLKETETPADIPGSPQIILDRAVEFSHLTEIECVFIEKMEKNADHLRGNLPDKADLPNSVSYDVVEGKFQDVTKNQISLRGGWNIPTFFFIDPYGYSQLEYDLLTDISSTKGFEVLINMMASEVIRWQDVDKHQDALMKPFGTESWREELEEYIPDQLEHKEVGYYCKRLKENGPDETLAYLVTEEDSTAMKYYLVFGTNHPDGLEIMREGMQKCGPGKFAYAPHRDDIAQDQSGLEQFLGNKVREKLLTLFSGQEIAFNDIIRQYVVEEKRSAYRRKDIRDELKQMEEEGLIEVSRVTSKTQNGLGGDDKISFSKD</sequence>
<accession>A0A8A2U6H7</accession>
<reference evidence="1 2" key="1">
    <citation type="journal article" date="2006" name="Int. J. Syst. Evol. Microbiol.">
        <title>Haloterrigena longa sp. nov. and Haloterrigena limicola sp. nov., extremely halophilic archaea isolated from a salt lake.</title>
        <authorList>
            <person name="Cui H.L."/>
            <person name="Tohty D."/>
            <person name="Zhou P.J."/>
            <person name="Liu S.J."/>
        </authorList>
    </citation>
    <scope>NUCLEOTIDE SEQUENCE [LARGE SCALE GENOMIC DNA]</scope>
    <source>
        <strain evidence="1 2">ABH32</strain>
    </source>
</reference>
<dbReference type="KEGG" id="hlo:J0X27_13395"/>